<dbReference type="PANTHER" id="PTHR30250">
    <property type="entry name" value="PST FAMILY PREDICTED COLANIC ACID TRANSPORTER"/>
    <property type="match status" value="1"/>
</dbReference>
<evidence type="ECO:0000256" key="6">
    <source>
        <dbReference type="ARBA" id="ARBA00023136"/>
    </source>
</evidence>
<dbReference type="Pfam" id="PF13440">
    <property type="entry name" value="Polysacc_synt_3"/>
    <property type="match status" value="1"/>
</dbReference>
<feature type="transmembrane region" description="Helical" evidence="7">
    <location>
        <begin position="253"/>
        <end position="271"/>
    </location>
</feature>
<feature type="transmembrane region" description="Helical" evidence="7">
    <location>
        <begin position="210"/>
        <end position="233"/>
    </location>
</feature>
<feature type="transmembrane region" description="Helical" evidence="7">
    <location>
        <begin position="283"/>
        <end position="305"/>
    </location>
</feature>
<evidence type="ECO:0000256" key="4">
    <source>
        <dbReference type="ARBA" id="ARBA00022692"/>
    </source>
</evidence>
<protein>
    <submittedName>
        <fullName evidence="8">Lipopolysaccharide biosynthesis protein</fullName>
    </submittedName>
</protein>
<feature type="transmembrane region" description="Helical" evidence="7">
    <location>
        <begin position="325"/>
        <end position="347"/>
    </location>
</feature>
<feature type="transmembrane region" description="Helical" evidence="7">
    <location>
        <begin position="20"/>
        <end position="37"/>
    </location>
</feature>
<evidence type="ECO:0000256" key="5">
    <source>
        <dbReference type="ARBA" id="ARBA00022989"/>
    </source>
</evidence>
<dbReference type="CDD" id="cd13127">
    <property type="entry name" value="MATE_tuaB_like"/>
    <property type="match status" value="1"/>
</dbReference>
<keyword evidence="9" id="KW-1185">Reference proteome</keyword>
<evidence type="ECO:0000256" key="2">
    <source>
        <dbReference type="ARBA" id="ARBA00007430"/>
    </source>
</evidence>
<evidence type="ECO:0000313" key="9">
    <source>
        <dbReference type="Proteomes" id="UP000746690"/>
    </source>
</evidence>
<proteinExistence type="inferred from homology"/>
<sequence>MSLKRKTVDGVLWSGLEKFTTLFIQLISTLIIARVISPVDFGLIGMLAVFMAVAQIILDSGFGQALIRKKDATNRDYSSVFYLNIVLGIILYTIFYFSSPFIAYFFNEPDLELISKIAFIIIPINALGLIQFTILNKDLNFKKLSKVAILSAFISGVLGVTIAFYCMNVWALVAQSIFFYFLRTVFLWVFSSWRPIRKFSIDSIKEMYSFSLNLLLTGLIGSIFNNLYSVVIGKVYSPIDLGYFSQADRFQKIPSTSITGVIQSVTFPILSKVQNQDQRLRKGYLKIIGVAFFIIAPIMMFLMIISESLFDILLTSKWHTASIYFKYFCIIGALYPLSSINLNILNIKGKGKLILKLEIFRKLLLCLILAVTFQISMMALMYGSVLYSICQLILNSYFSGKQISLSLKRQLLNLSPIVIAVLPAIGITIILNMFSNDIHKLVLMLFQFVIFFGIYVYMSRKLKIKYFYDFITICKEKLELIKPIVSK</sequence>
<feature type="transmembrane region" description="Helical" evidence="7">
    <location>
        <begin position="117"/>
        <end position="135"/>
    </location>
</feature>
<feature type="transmembrane region" description="Helical" evidence="7">
    <location>
        <begin position="411"/>
        <end position="435"/>
    </location>
</feature>
<evidence type="ECO:0000256" key="3">
    <source>
        <dbReference type="ARBA" id="ARBA00022475"/>
    </source>
</evidence>
<comment type="subcellular location">
    <subcellularLocation>
        <location evidence="1">Cell membrane</location>
        <topology evidence="1">Multi-pass membrane protein</topology>
    </subcellularLocation>
</comment>
<name>A0ABX1S291_9FLAO</name>
<keyword evidence="5 7" id="KW-1133">Transmembrane helix</keyword>
<feature type="transmembrane region" description="Helical" evidence="7">
    <location>
        <begin position="43"/>
        <end position="67"/>
    </location>
</feature>
<evidence type="ECO:0000256" key="1">
    <source>
        <dbReference type="ARBA" id="ARBA00004651"/>
    </source>
</evidence>
<organism evidence="8 9">
    <name type="scientific">Flavivirga algicola</name>
    <dbReference type="NCBI Taxonomy" id="2729136"/>
    <lineage>
        <taxon>Bacteria</taxon>
        <taxon>Pseudomonadati</taxon>
        <taxon>Bacteroidota</taxon>
        <taxon>Flavobacteriia</taxon>
        <taxon>Flavobacteriales</taxon>
        <taxon>Flavobacteriaceae</taxon>
        <taxon>Flavivirga</taxon>
    </lineage>
</organism>
<dbReference type="InterPro" id="IPR050833">
    <property type="entry name" value="Poly_Biosynth_Transport"/>
</dbReference>
<dbReference type="Proteomes" id="UP000746690">
    <property type="component" value="Unassembled WGS sequence"/>
</dbReference>
<keyword evidence="4 7" id="KW-0812">Transmembrane</keyword>
<keyword evidence="6 7" id="KW-0472">Membrane</keyword>
<comment type="similarity">
    <text evidence="2">Belongs to the polysaccharide synthase family.</text>
</comment>
<gene>
    <name evidence="8" type="ORF">HHX25_17610</name>
</gene>
<feature type="transmembrane region" description="Helical" evidence="7">
    <location>
        <begin position="441"/>
        <end position="458"/>
    </location>
</feature>
<feature type="transmembrane region" description="Helical" evidence="7">
    <location>
        <begin position="359"/>
        <end position="375"/>
    </location>
</feature>
<feature type="transmembrane region" description="Helical" evidence="7">
    <location>
        <begin position="147"/>
        <end position="165"/>
    </location>
</feature>
<evidence type="ECO:0000256" key="7">
    <source>
        <dbReference type="SAM" id="Phobius"/>
    </source>
</evidence>
<feature type="transmembrane region" description="Helical" evidence="7">
    <location>
        <begin position="171"/>
        <end position="190"/>
    </location>
</feature>
<keyword evidence="3" id="KW-1003">Cell membrane</keyword>
<accession>A0ABX1S291</accession>
<dbReference type="RefSeq" id="WP_169676211.1">
    <property type="nucleotide sequence ID" value="NZ_JABBHF010000011.1"/>
</dbReference>
<dbReference type="PANTHER" id="PTHR30250:SF10">
    <property type="entry name" value="LIPOPOLYSACCHARIDE BIOSYNTHESIS PROTEIN WZXC"/>
    <property type="match status" value="1"/>
</dbReference>
<feature type="transmembrane region" description="Helical" evidence="7">
    <location>
        <begin position="79"/>
        <end position="97"/>
    </location>
</feature>
<evidence type="ECO:0000313" key="8">
    <source>
        <dbReference type="EMBL" id="NMH89333.1"/>
    </source>
</evidence>
<dbReference type="EMBL" id="JABBHF010000011">
    <property type="protein sequence ID" value="NMH89333.1"/>
    <property type="molecule type" value="Genomic_DNA"/>
</dbReference>
<comment type="caution">
    <text evidence="8">The sequence shown here is derived from an EMBL/GenBank/DDBJ whole genome shotgun (WGS) entry which is preliminary data.</text>
</comment>
<reference evidence="8 9" key="1">
    <citation type="submission" date="2020-04" db="EMBL/GenBank/DDBJ databases">
        <title>A Flavivirga sp. nov.</title>
        <authorList>
            <person name="Sun X."/>
        </authorList>
    </citation>
    <scope>NUCLEOTIDE SEQUENCE [LARGE SCALE GENOMIC DNA]</scope>
    <source>
        <strain evidence="8 9">Y03</strain>
    </source>
</reference>